<reference evidence="2" key="1">
    <citation type="journal article" date="2017" name="Front. Plant Sci.">
        <title>Climate Clever Clovers: New Paradigm to Reduce the Environmental Footprint of Ruminants by Breeding Low Methanogenic Forages Utilizing Haplotype Variation.</title>
        <authorList>
            <person name="Kaur P."/>
            <person name="Appels R."/>
            <person name="Bayer P.E."/>
            <person name="Keeble-Gagnere G."/>
            <person name="Wang J."/>
            <person name="Hirakawa H."/>
            <person name="Shirasawa K."/>
            <person name="Vercoe P."/>
            <person name="Stefanova K."/>
            <person name="Durmic Z."/>
            <person name="Nichols P."/>
            <person name="Revell C."/>
            <person name="Isobe S.N."/>
            <person name="Edwards D."/>
            <person name="Erskine W."/>
        </authorList>
    </citation>
    <scope>NUCLEOTIDE SEQUENCE [LARGE SCALE GENOMIC DNA]</scope>
    <source>
        <strain evidence="2">cv. Daliak</strain>
    </source>
</reference>
<name>A0A2Z6P289_TRISU</name>
<dbReference type="OrthoDB" id="422362at2759"/>
<gene>
    <name evidence="1" type="ORF">TSUD_293810</name>
</gene>
<sequence length="95" mass="10978">MMLPIKGIGLNMLYNCQNCDRTRLTLKVCQNGGMQGVHIGELEVLGFLINQNAYTIALMKFGIIKWFDEYSRKHKILFEDGCVEICDMSKEDWEL</sequence>
<organism evidence="1 2">
    <name type="scientific">Trifolium subterraneum</name>
    <name type="common">Subterranean clover</name>
    <dbReference type="NCBI Taxonomy" id="3900"/>
    <lineage>
        <taxon>Eukaryota</taxon>
        <taxon>Viridiplantae</taxon>
        <taxon>Streptophyta</taxon>
        <taxon>Embryophyta</taxon>
        <taxon>Tracheophyta</taxon>
        <taxon>Spermatophyta</taxon>
        <taxon>Magnoliopsida</taxon>
        <taxon>eudicotyledons</taxon>
        <taxon>Gunneridae</taxon>
        <taxon>Pentapetalae</taxon>
        <taxon>rosids</taxon>
        <taxon>fabids</taxon>
        <taxon>Fabales</taxon>
        <taxon>Fabaceae</taxon>
        <taxon>Papilionoideae</taxon>
        <taxon>50 kb inversion clade</taxon>
        <taxon>NPAAA clade</taxon>
        <taxon>Hologalegina</taxon>
        <taxon>IRL clade</taxon>
        <taxon>Trifolieae</taxon>
        <taxon>Trifolium</taxon>
    </lineage>
</organism>
<evidence type="ECO:0000313" key="2">
    <source>
        <dbReference type="Proteomes" id="UP000242715"/>
    </source>
</evidence>
<dbReference type="Proteomes" id="UP000242715">
    <property type="component" value="Unassembled WGS sequence"/>
</dbReference>
<accession>A0A2Z6P289</accession>
<dbReference type="AlphaFoldDB" id="A0A2Z6P289"/>
<feature type="non-terminal residue" evidence="1">
    <location>
        <position position="95"/>
    </location>
</feature>
<keyword evidence="2" id="KW-1185">Reference proteome</keyword>
<evidence type="ECO:0000313" key="1">
    <source>
        <dbReference type="EMBL" id="GAU49826.1"/>
    </source>
</evidence>
<proteinExistence type="predicted"/>
<dbReference type="EMBL" id="DF974633">
    <property type="protein sequence ID" value="GAU49826.1"/>
    <property type="molecule type" value="Genomic_DNA"/>
</dbReference>
<protein>
    <submittedName>
        <fullName evidence="1">Uncharacterized protein</fullName>
    </submittedName>
</protein>